<dbReference type="GO" id="GO:0006412">
    <property type="term" value="P:translation"/>
    <property type="evidence" value="ECO:0007669"/>
    <property type="project" value="UniProtKB-UniRule"/>
</dbReference>
<evidence type="ECO:0000256" key="6">
    <source>
        <dbReference type="SAM" id="MobiDB-lite"/>
    </source>
</evidence>
<evidence type="ECO:0000256" key="2">
    <source>
        <dbReference type="ARBA" id="ARBA00022980"/>
    </source>
</evidence>
<evidence type="ECO:0000313" key="7">
    <source>
        <dbReference type="EMBL" id="MBJ7599308.1"/>
    </source>
</evidence>
<evidence type="ECO:0000313" key="8">
    <source>
        <dbReference type="Proteomes" id="UP000612893"/>
    </source>
</evidence>
<keyword evidence="2 5" id="KW-0689">Ribosomal protein</keyword>
<comment type="caution">
    <text evidence="7">The sequence shown here is derived from an EMBL/GenBank/DDBJ whole genome shotgun (WGS) entry which is preliminary data.</text>
</comment>
<evidence type="ECO:0000256" key="3">
    <source>
        <dbReference type="ARBA" id="ARBA00023274"/>
    </source>
</evidence>
<sequence length="44" mass="5451">MKRTYQPKKRYRGRVHGFLKKMRSPAGRRVLRNRRQKGRQRLTP</sequence>
<dbReference type="InterPro" id="IPR000271">
    <property type="entry name" value="Ribosomal_bL34"/>
</dbReference>
<accession>A0A934KA08</accession>
<keyword evidence="3 5" id="KW-0687">Ribonucleoprotein</keyword>
<dbReference type="GO" id="GO:1990904">
    <property type="term" value="C:ribonucleoprotein complex"/>
    <property type="evidence" value="ECO:0007669"/>
    <property type="project" value="UniProtKB-KW"/>
</dbReference>
<evidence type="ECO:0000256" key="5">
    <source>
        <dbReference type="HAMAP-Rule" id="MF_00391"/>
    </source>
</evidence>
<organism evidence="7 8">
    <name type="scientific">Candidatus Nephthysia bennettiae</name>
    <dbReference type="NCBI Taxonomy" id="3127016"/>
    <lineage>
        <taxon>Bacteria</taxon>
        <taxon>Bacillati</taxon>
        <taxon>Candidatus Dormiibacterota</taxon>
        <taxon>Candidatus Dormibacteria</taxon>
        <taxon>Candidatus Dormibacterales</taxon>
        <taxon>Candidatus Dormibacteraceae</taxon>
        <taxon>Candidatus Nephthysia</taxon>
    </lineage>
</organism>
<dbReference type="AlphaFoldDB" id="A0A934KA08"/>
<feature type="region of interest" description="Disordered" evidence="6">
    <location>
        <begin position="22"/>
        <end position="44"/>
    </location>
</feature>
<evidence type="ECO:0000256" key="4">
    <source>
        <dbReference type="ARBA" id="ARBA00035177"/>
    </source>
</evidence>
<dbReference type="RefSeq" id="WP_338202823.1">
    <property type="nucleotide sequence ID" value="NZ_JAEKNR010000147.1"/>
</dbReference>
<dbReference type="GO" id="GO:0005840">
    <property type="term" value="C:ribosome"/>
    <property type="evidence" value="ECO:0007669"/>
    <property type="project" value="UniProtKB-KW"/>
</dbReference>
<protein>
    <recommendedName>
        <fullName evidence="4 5">Large ribosomal subunit protein bL34</fullName>
    </recommendedName>
</protein>
<keyword evidence="8" id="KW-1185">Reference proteome</keyword>
<dbReference type="PANTHER" id="PTHR14503">
    <property type="entry name" value="MITOCHONDRIAL RIBOSOMAL PROTEIN 34 FAMILY MEMBER"/>
    <property type="match status" value="1"/>
</dbReference>
<gene>
    <name evidence="5 7" type="primary">rpmH</name>
    <name evidence="7" type="ORF">JF922_14685</name>
</gene>
<dbReference type="EMBL" id="JAEKNR010000147">
    <property type="protein sequence ID" value="MBJ7599308.1"/>
    <property type="molecule type" value="Genomic_DNA"/>
</dbReference>
<dbReference type="FunFam" id="1.10.287.3980:FF:000001">
    <property type="entry name" value="Mitochondrial ribosomal protein L34"/>
    <property type="match status" value="1"/>
</dbReference>
<dbReference type="Proteomes" id="UP000612893">
    <property type="component" value="Unassembled WGS sequence"/>
</dbReference>
<dbReference type="NCBIfam" id="TIGR01030">
    <property type="entry name" value="rpmH_bact"/>
    <property type="match status" value="1"/>
</dbReference>
<name>A0A934KA08_9BACT</name>
<feature type="compositionally biased region" description="Basic residues" evidence="6">
    <location>
        <begin position="29"/>
        <end position="44"/>
    </location>
</feature>
<comment type="similarity">
    <text evidence="1 5">Belongs to the bacterial ribosomal protein bL34 family.</text>
</comment>
<dbReference type="GO" id="GO:0003735">
    <property type="term" value="F:structural constituent of ribosome"/>
    <property type="evidence" value="ECO:0007669"/>
    <property type="project" value="InterPro"/>
</dbReference>
<dbReference type="HAMAP" id="MF_00391">
    <property type="entry name" value="Ribosomal_bL34"/>
    <property type="match status" value="1"/>
</dbReference>
<dbReference type="Pfam" id="PF00468">
    <property type="entry name" value="Ribosomal_L34"/>
    <property type="match status" value="1"/>
</dbReference>
<proteinExistence type="inferred from homology"/>
<dbReference type="Gene3D" id="1.10.287.3980">
    <property type="match status" value="1"/>
</dbReference>
<reference evidence="7" key="1">
    <citation type="submission" date="2020-10" db="EMBL/GenBank/DDBJ databases">
        <title>Ca. Dormibacterota MAGs.</title>
        <authorList>
            <person name="Montgomery K."/>
        </authorList>
    </citation>
    <scope>NUCLEOTIDE SEQUENCE [LARGE SCALE GENOMIC DNA]</scope>
    <source>
        <strain evidence="7">SC8812_S17_10</strain>
    </source>
</reference>
<evidence type="ECO:0000256" key="1">
    <source>
        <dbReference type="ARBA" id="ARBA00010111"/>
    </source>
</evidence>
<dbReference type="PANTHER" id="PTHR14503:SF4">
    <property type="entry name" value="LARGE RIBOSOMAL SUBUNIT PROTEIN BL34M"/>
    <property type="match status" value="1"/>
</dbReference>